<feature type="transmembrane region" description="Helical" evidence="7">
    <location>
        <begin position="481"/>
        <end position="498"/>
    </location>
</feature>
<sequence>MMQRVRAHSFQTQSQEAREVKDIVGNLSKATSDEDELPKFSALSMTTEMIKTVNQAFMQDLELYGKKRNSEMPELFSPMDLRASAINQKRSFGGTPFVDENTLKLHQQPSALAAPQQNIFSSNLSLANYSNYQFDMNSDLALQDSAVTPTKSPISVASVNNRQGNRRETLYDNFYTDDHTSPAKLNVNRFKSSSAISTTWGGKKDITYKEPTNLLIGPSESALIQLGAIFAPCIRQDKLLSLRVAQHKAELKEGLGCCEVYGSGAGTTTKKECSKITEENLAPAHDWINLTCNARLVKTLGRSFEAHIFKPCCYGNLGQCELTTSQHCKHIAGVWHSDVRESCSQVHCSTDVCRAVYLWSRVKTESSHLSNQKNVTDDVEIHSHNQFWRVLVSLFYHHGFLHILFVGAVQCIMGLEVEKVTGWLRIAAIYTVSGYGGLLIGSIARPYQVNIGAQGAVFGLIGMNLVELIQAWKLVDKPWKAVLKLGLIITLGVAAGLLPQV</sequence>
<protein>
    <recommendedName>
        <fullName evidence="8">Peptidase S54 rhomboid domain-containing protein</fullName>
    </recommendedName>
</protein>
<evidence type="ECO:0000313" key="10">
    <source>
        <dbReference type="Proteomes" id="UP000593567"/>
    </source>
</evidence>
<evidence type="ECO:0000256" key="6">
    <source>
        <dbReference type="ARBA" id="ARBA00023136"/>
    </source>
</evidence>
<dbReference type="GO" id="GO:0050708">
    <property type="term" value="P:regulation of protein secretion"/>
    <property type="evidence" value="ECO:0007669"/>
    <property type="project" value="TreeGrafter"/>
</dbReference>
<dbReference type="InterPro" id="IPR051512">
    <property type="entry name" value="Inactive_Rhomboid"/>
</dbReference>
<evidence type="ECO:0000256" key="1">
    <source>
        <dbReference type="ARBA" id="ARBA00004477"/>
    </source>
</evidence>
<evidence type="ECO:0000256" key="3">
    <source>
        <dbReference type="ARBA" id="ARBA00022692"/>
    </source>
</evidence>
<proteinExistence type="inferred from homology"/>
<evidence type="ECO:0000256" key="4">
    <source>
        <dbReference type="ARBA" id="ARBA00022824"/>
    </source>
</evidence>
<dbReference type="Pfam" id="PF01694">
    <property type="entry name" value="Rhomboid"/>
    <property type="match status" value="1"/>
</dbReference>
<accession>A0A7J7JEE6</accession>
<feature type="transmembrane region" description="Helical" evidence="7">
    <location>
        <begin position="451"/>
        <end position="469"/>
    </location>
</feature>
<evidence type="ECO:0000313" key="9">
    <source>
        <dbReference type="EMBL" id="KAF6024407.1"/>
    </source>
</evidence>
<dbReference type="GO" id="GO:0004252">
    <property type="term" value="F:serine-type endopeptidase activity"/>
    <property type="evidence" value="ECO:0007669"/>
    <property type="project" value="InterPro"/>
</dbReference>
<dbReference type="Gene3D" id="1.20.1540.10">
    <property type="entry name" value="Rhomboid-like"/>
    <property type="match status" value="1"/>
</dbReference>
<feature type="transmembrane region" description="Helical" evidence="7">
    <location>
        <begin position="427"/>
        <end position="445"/>
    </location>
</feature>
<dbReference type="OrthoDB" id="2146116at2759"/>
<comment type="caution">
    <text evidence="9">The sequence shown here is derived from an EMBL/GenBank/DDBJ whole genome shotgun (WGS) entry which is preliminary data.</text>
</comment>
<feature type="domain" description="Peptidase S54 rhomboid" evidence="8">
    <location>
        <begin position="385"/>
        <end position="500"/>
    </location>
</feature>
<evidence type="ECO:0000256" key="7">
    <source>
        <dbReference type="SAM" id="Phobius"/>
    </source>
</evidence>
<dbReference type="InterPro" id="IPR035952">
    <property type="entry name" value="Rhomboid-like_sf"/>
</dbReference>
<keyword evidence="4" id="KW-0256">Endoplasmic reticulum</keyword>
<evidence type="ECO:0000256" key="2">
    <source>
        <dbReference type="ARBA" id="ARBA00009045"/>
    </source>
</evidence>
<comment type="subcellular location">
    <subcellularLocation>
        <location evidence="1">Endoplasmic reticulum membrane</location>
        <topology evidence="1">Multi-pass membrane protein</topology>
    </subcellularLocation>
</comment>
<name>A0A7J7JEE6_BUGNE</name>
<reference evidence="9" key="1">
    <citation type="submission" date="2020-06" db="EMBL/GenBank/DDBJ databases">
        <title>Draft genome of Bugula neritina, a colonial animal packing powerful symbionts and potential medicines.</title>
        <authorList>
            <person name="Rayko M."/>
        </authorList>
    </citation>
    <scope>NUCLEOTIDE SEQUENCE [LARGE SCALE GENOMIC DNA]</scope>
    <source>
        <strain evidence="9">Kwan_BN1</strain>
    </source>
</reference>
<dbReference type="GO" id="GO:0042058">
    <property type="term" value="P:regulation of epidermal growth factor receptor signaling pathway"/>
    <property type="evidence" value="ECO:0007669"/>
    <property type="project" value="TreeGrafter"/>
</dbReference>
<feature type="transmembrane region" description="Helical" evidence="7">
    <location>
        <begin position="395"/>
        <end position="415"/>
    </location>
</feature>
<keyword evidence="5 7" id="KW-1133">Transmembrane helix</keyword>
<keyword evidence="6 7" id="KW-0472">Membrane</keyword>
<dbReference type="PANTHER" id="PTHR45965">
    <property type="entry name" value="INACTIVE RHOMBOID PROTEIN"/>
    <property type="match status" value="1"/>
</dbReference>
<keyword evidence="3 7" id="KW-0812">Transmembrane</keyword>
<dbReference type="AlphaFoldDB" id="A0A7J7JEE6"/>
<dbReference type="InterPro" id="IPR022764">
    <property type="entry name" value="Peptidase_S54_rhomboid_dom"/>
</dbReference>
<evidence type="ECO:0000259" key="8">
    <source>
        <dbReference type="Pfam" id="PF01694"/>
    </source>
</evidence>
<comment type="similarity">
    <text evidence="2">Belongs to the peptidase S54 family.</text>
</comment>
<gene>
    <name evidence="9" type="ORF">EB796_017319</name>
</gene>
<organism evidence="9 10">
    <name type="scientific">Bugula neritina</name>
    <name type="common">Brown bryozoan</name>
    <name type="synonym">Sertularia neritina</name>
    <dbReference type="NCBI Taxonomy" id="10212"/>
    <lineage>
        <taxon>Eukaryota</taxon>
        <taxon>Metazoa</taxon>
        <taxon>Spiralia</taxon>
        <taxon>Lophotrochozoa</taxon>
        <taxon>Bryozoa</taxon>
        <taxon>Gymnolaemata</taxon>
        <taxon>Cheilostomatida</taxon>
        <taxon>Flustrina</taxon>
        <taxon>Buguloidea</taxon>
        <taxon>Bugulidae</taxon>
        <taxon>Bugula</taxon>
    </lineage>
</organism>
<evidence type="ECO:0000256" key="5">
    <source>
        <dbReference type="ARBA" id="ARBA00022989"/>
    </source>
</evidence>
<dbReference type="GO" id="GO:0005789">
    <property type="term" value="C:endoplasmic reticulum membrane"/>
    <property type="evidence" value="ECO:0007669"/>
    <property type="project" value="UniProtKB-SubCell"/>
</dbReference>
<dbReference type="SUPFAM" id="SSF144091">
    <property type="entry name" value="Rhomboid-like"/>
    <property type="match status" value="1"/>
</dbReference>
<dbReference type="EMBL" id="VXIV02002585">
    <property type="protein sequence ID" value="KAF6024407.1"/>
    <property type="molecule type" value="Genomic_DNA"/>
</dbReference>
<keyword evidence="10" id="KW-1185">Reference proteome</keyword>
<dbReference type="Proteomes" id="UP000593567">
    <property type="component" value="Unassembled WGS sequence"/>
</dbReference>
<dbReference type="PANTHER" id="PTHR45965:SF3">
    <property type="entry name" value="INACTIVE RHOMBOID PROTEIN 1"/>
    <property type="match status" value="1"/>
</dbReference>